<feature type="compositionally biased region" description="Polar residues" evidence="4">
    <location>
        <begin position="429"/>
        <end position="442"/>
    </location>
</feature>
<organism evidence="5 6">
    <name type="scientific">Cyclocybe aegerita</name>
    <name type="common">Black poplar mushroom</name>
    <name type="synonym">Agrocybe aegerita</name>
    <dbReference type="NCBI Taxonomy" id="1973307"/>
    <lineage>
        <taxon>Eukaryota</taxon>
        <taxon>Fungi</taxon>
        <taxon>Dikarya</taxon>
        <taxon>Basidiomycota</taxon>
        <taxon>Agaricomycotina</taxon>
        <taxon>Agaricomycetes</taxon>
        <taxon>Agaricomycetidae</taxon>
        <taxon>Agaricales</taxon>
        <taxon>Agaricineae</taxon>
        <taxon>Bolbitiaceae</taxon>
        <taxon>Cyclocybe</taxon>
    </lineage>
</organism>
<dbReference type="OrthoDB" id="25129at2759"/>
<dbReference type="AlphaFoldDB" id="A0A8S0VSH4"/>
<comment type="subcellular location">
    <subcellularLocation>
        <location evidence="3">Cytoplasm</location>
    </subcellularLocation>
</comment>
<proteinExistence type="inferred from homology"/>
<dbReference type="Proteomes" id="UP000467700">
    <property type="component" value="Unassembled WGS sequence"/>
</dbReference>
<dbReference type="InterPro" id="IPR019407">
    <property type="entry name" value="CTU2"/>
</dbReference>
<dbReference type="GO" id="GO:0016779">
    <property type="term" value="F:nucleotidyltransferase activity"/>
    <property type="evidence" value="ECO:0007669"/>
    <property type="project" value="UniProtKB-UniRule"/>
</dbReference>
<accession>A0A8S0VSH4</accession>
<evidence type="ECO:0000313" key="6">
    <source>
        <dbReference type="Proteomes" id="UP000467700"/>
    </source>
</evidence>
<comment type="similarity">
    <text evidence="3">Belongs to the CTU2/NCS2 family.</text>
</comment>
<dbReference type="GO" id="GO:0005829">
    <property type="term" value="C:cytosol"/>
    <property type="evidence" value="ECO:0007669"/>
    <property type="project" value="TreeGrafter"/>
</dbReference>
<dbReference type="GO" id="GO:0016783">
    <property type="term" value="F:sulfurtransferase activity"/>
    <property type="evidence" value="ECO:0007669"/>
    <property type="project" value="TreeGrafter"/>
</dbReference>
<protein>
    <recommendedName>
        <fullName evidence="3">Cytoplasmic tRNA 2-thiolation protein 2</fullName>
    </recommendedName>
</protein>
<sequence length="528" mass="57848">MASCDNPNVDSDALMTRRQKYDGKTKICVKCKEGAGNIVIRYAVYCKTCFFPLIQMRFKKSLEPSINPVPDGARRKTLKAGGSLVVAFSGGTGSTALLDLVAKTYFPVRNNGETLKGGKDHPRNADQGVWKGKPAVCYVEVCGAFPGEKDRTEEIQNMVQRYLGQPFEYIPLRLEDSFDPMWWSTIRGGESASFARTLRLDMTDEDLRLTEASSSSFNDSPLNRLKAYLSSLPTQTAFHSAIQNLIRLLLLHIAASRKASHLLLGTSLTSLSVNLISGISQGTGFSVSEEAKEEWYPQPGRGMPVRVIRPLRDIGMKECAMWDWWCGLRVDGQTRHLNGSWKHAIGALARDFIFGLETDYPATVSTIARTCAKLAPKHGSEGTCVLCERPAQDGVQEWKSRISIRSYSEASSAVSGNTRPPHLNEEEISNLTKPSASSTPANSSLTPHLCYACHTLLTSRSNRGTSAPLPTGRAAEKISLPVWVNATLAASRSPGGDEDSTPGEVVQTIKMRRVDMKSQISELLLADD</sequence>
<dbReference type="PANTHER" id="PTHR20882:SF14">
    <property type="entry name" value="CYTOPLASMIC TRNA 2-THIOLATION PROTEIN 2"/>
    <property type="match status" value="1"/>
</dbReference>
<dbReference type="Pfam" id="PF10288">
    <property type="entry name" value="CTU2"/>
    <property type="match status" value="1"/>
</dbReference>
<evidence type="ECO:0000313" key="5">
    <source>
        <dbReference type="EMBL" id="CAA7267029.1"/>
    </source>
</evidence>
<dbReference type="SUPFAM" id="SSF52402">
    <property type="entry name" value="Adenine nucleotide alpha hydrolases-like"/>
    <property type="match status" value="1"/>
</dbReference>
<keyword evidence="1 3" id="KW-0963">Cytoplasm</keyword>
<dbReference type="InterPro" id="IPR014729">
    <property type="entry name" value="Rossmann-like_a/b/a_fold"/>
</dbReference>
<dbReference type="EMBL" id="CACVBS010000057">
    <property type="protein sequence ID" value="CAA7267029.1"/>
    <property type="molecule type" value="Genomic_DNA"/>
</dbReference>
<evidence type="ECO:0000256" key="4">
    <source>
        <dbReference type="SAM" id="MobiDB-lite"/>
    </source>
</evidence>
<dbReference type="GO" id="GO:0000049">
    <property type="term" value="F:tRNA binding"/>
    <property type="evidence" value="ECO:0007669"/>
    <property type="project" value="InterPro"/>
</dbReference>
<evidence type="ECO:0000256" key="3">
    <source>
        <dbReference type="HAMAP-Rule" id="MF_03054"/>
    </source>
</evidence>
<name>A0A8S0VSH4_CYCAE</name>
<dbReference type="GO" id="GO:0032447">
    <property type="term" value="P:protein urmylation"/>
    <property type="evidence" value="ECO:0007669"/>
    <property type="project" value="UniProtKB-UniRule"/>
</dbReference>
<dbReference type="Gene3D" id="3.40.50.620">
    <property type="entry name" value="HUPs"/>
    <property type="match status" value="1"/>
</dbReference>
<keyword evidence="2 3" id="KW-0819">tRNA processing</keyword>
<evidence type="ECO:0000256" key="1">
    <source>
        <dbReference type="ARBA" id="ARBA00022490"/>
    </source>
</evidence>
<reference evidence="5 6" key="1">
    <citation type="submission" date="2020-01" db="EMBL/GenBank/DDBJ databases">
        <authorList>
            <person name="Gupta K D."/>
        </authorList>
    </citation>
    <scope>NUCLEOTIDE SEQUENCE [LARGE SCALE GENOMIC DNA]</scope>
</reference>
<gene>
    <name evidence="3" type="primary">NCS2</name>
    <name evidence="3" type="synonym">CTU2</name>
    <name evidence="5" type="ORF">AAE3_LOCUS9344</name>
</gene>
<comment type="pathway">
    <text evidence="3">tRNA modification; 5-methoxycarbonylmethyl-2-thiouridine-tRNA biosynthesis.</text>
</comment>
<comment type="function">
    <text evidence="3">Plays a central role in 2-thiolation of mcm(5)S(2)U at tRNA wobble positions of tRNA(Lys), tRNA(Glu) and tRNA(Gln). May act by forming a heterodimer with NCS6 that ligates sulfur from thiocarboxylated URM1 onto the uridine of tRNAs at wobble position. Prior mcm(5) tRNA modification by the elongator complex is required for 2-thiolation. May also be involved in protein urmylation.</text>
</comment>
<dbReference type="HAMAP" id="MF_03054">
    <property type="entry name" value="CTU2"/>
    <property type="match status" value="1"/>
</dbReference>
<dbReference type="PANTHER" id="PTHR20882">
    <property type="entry name" value="CYTOPLASMIC TRNA 2-THIOLATION PROTEIN 2"/>
    <property type="match status" value="1"/>
</dbReference>
<keyword evidence="6" id="KW-1185">Reference proteome</keyword>
<feature type="region of interest" description="Disordered" evidence="4">
    <location>
        <begin position="410"/>
        <end position="442"/>
    </location>
</feature>
<comment type="caution">
    <text evidence="5">The sequence shown here is derived from an EMBL/GenBank/DDBJ whole genome shotgun (WGS) entry which is preliminary data.</text>
</comment>
<evidence type="ECO:0000256" key="2">
    <source>
        <dbReference type="ARBA" id="ARBA00022694"/>
    </source>
</evidence>
<dbReference type="GO" id="GO:0002143">
    <property type="term" value="P:tRNA wobble position uridine thiolation"/>
    <property type="evidence" value="ECO:0007669"/>
    <property type="project" value="TreeGrafter"/>
</dbReference>